<dbReference type="SMART" id="SM00217">
    <property type="entry name" value="WAP"/>
    <property type="match status" value="1"/>
</dbReference>
<dbReference type="InterPro" id="IPR008197">
    <property type="entry name" value="WAP_dom"/>
</dbReference>
<evidence type="ECO:0000259" key="2">
    <source>
        <dbReference type="PROSITE" id="PS51390"/>
    </source>
</evidence>
<reference evidence="3 4" key="1">
    <citation type="submission" date="2009-12" db="EMBL/GenBank/DDBJ databases">
        <title>The Genome Sequence of Anolis carolinensis (Green Anole Lizard).</title>
        <authorList>
            <consortium name="The Genome Sequencing Platform"/>
            <person name="Di Palma F."/>
            <person name="Alfoldi J."/>
            <person name="Heiman D."/>
            <person name="Young S."/>
            <person name="Grabherr M."/>
            <person name="Johnson J."/>
            <person name="Lander E.S."/>
            <person name="Lindblad-Toh K."/>
        </authorList>
    </citation>
    <scope>NUCLEOTIDE SEQUENCE [LARGE SCALE GENOMIC DNA]</scope>
    <source>
        <strain evidence="3 4">JBL SC #1</strain>
    </source>
</reference>
<feature type="domain" description="WAP" evidence="2">
    <location>
        <begin position="21"/>
        <end position="68"/>
    </location>
</feature>
<protein>
    <recommendedName>
        <fullName evidence="2">WAP domain-containing protein</fullName>
    </recommendedName>
</protein>
<feature type="signal peptide" evidence="1">
    <location>
        <begin position="1"/>
        <end position="20"/>
    </location>
</feature>
<dbReference type="InterPro" id="IPR036645">
    <property type="entry name" value="Elafin-like_sf"/>
</dbReference>
<dbReference type="SUPFAM" id="SSF57256">
    <property type="entry name" value="Elafin-like"/>
    <property type="match status" value="1"/>
</dbReference>
<evidence type="ECO:0000256" key="1">
    <source>
        <dbReference type="SAM" id="SignalP"/>
    </source>
</evidence>
<dbReference type="PROSITE" id="PS51390">
    <property type="entry name" value="WAP"/>
    <property type="match status" value="1"/>
</dbReference>
<dbReference type="Ensembl" id="ENSACAT00000050559.1">
    <property type="protein sequence ID" value="ENSACAP00000029900.1"/>
    <property type="gene ID" value="ENSACAG00000035067.1"/>
</dbReference>
<feature type="chain" id="PRO_5032308366" description="WAP domain-containing protein" evidence="1">
    <location>
        <begin position="21"/>
        <end position="68"/>
    </location>
</feature>
<dbReference type="GO" id="GO:0030414">
    <property type="term" value="F:peptidase inhibitor activity"/>
    <property type="evidence" value="ECO:0007669"/>
    <property type="project" value="InterPro"/>
</dbReference>
<name>A0A803T3W0_ANOCA</name>
<proteinExistence type="predicted"/>
<dbReference type="AlphaFoldDB" id="A0A803T3W0"/>
<dbReference type="GeneTree" id="ENSGT01140000283560"/>
<keyword evidence="1" id="KW-0732">Signal</keyword>
<accession>A0A803T3W0</accession>
<keyword evidence="4" id="KW-1185">Reference proteome</keyword>
<dbReference type="Gene3D" id="4.10.75.10">
    <property type="entry name" value="Elafin-like"/>
    <property type="match status" value="1"/>
</dbReference>
<organism evidence="3 4">
    <name type="scientific">Anolis carolinensis</name>
    <name type="common">Green anole</name>
    <name type="synonym">American chameleon</name>
    <dbReference type="NCBI Taxonomy" id="28377"/>
    <lineage>
        <taxon>Eukaryota</taxon>
        <taxon>Metazoa</taxon>
        <taxon>Chordata</taxon>
        <taxon>Craniata</taxon>
        <taxon>Vertebrata</taxon>
        <taxon>Euteleostomi</taxon>
        <taxon>Lepidosauria</taxon>
        <taxon>Squamata</taxon>
        <taxon>Bifurcata</taxon>
        <taxon>Unidentata</taxon>
        <taxon>Episquamata</taxon>
        <taxon>Toxicofera</taxon>
        <taxon>Iguania</taxon>
        <taxon>Dactyloidae</taxon>
        <taxon>Anolis</taxon>
    </lineage>
</organism>
<reference evidence="3" key="3">
    <citation type="submission" date="2025-09" db="UniProtKB">
        <authorList>
            <consortium name="Ensembl"/>
        </authorList>
    </citation>
    <scope>IDENTIFICATION</scope>
</reference>
<dbReference type="Pfam" id="PF00095">
    <property type="entry name" value="WAP"/>
    <property type="match status" value="1"/>
</dbReference>
<dbReference type="InParanoid" id="A0A803T3W0"/>
<evidence type="ECO:0000313" key="4">
    <source>
        <dbReference type="Proteomes" id="UP000001646"/>
    </source>
</evidence>
<dbReference type="Proteomes" id="UP000001646">
    <property type="component" value="Chromosome 4"/>
</dbReference>
<evidence type="ECO:0000313" key="3">
    <source>
        <dbReference type="Ensembl" id="ENSACAP00000029900.1"/>
    </source>
</evidence>
<dbReference type="PRINTS" id="PR00003">
    <property type="entry name" value="4DISULPHCORE"/>
</dbReference>
<sequence>MVQFNYSFWLPISVLRYLFSITVRPGMCPPDTVICAKPRRNECQSDINCPSPKKCCYNSCAYHCVNPV</sequence>
<dbReference type="GO" id="GO:0005576">
    <property type="term" value="C:extracellular region"/>
    <property type="evidence" value="ECO:0007669"/>
    <property type="project" value="InterPro"/>
</dbReference>
<reference evidence="3" key="2">
    <citation type="submission" date="2025-08" db="UniProtKB">
        <authorList>
            <consortium name="Ensembl"/>
        </authorList>
    </citation>
    <scope>IDENTIFICATION</scope>
</reference>